<dbReference type="GeneID" id="65535953"/>
<accession>A0A1B1S7Y7</accession>
<evidence type="ECO:0000259" key="1">
    <source>
        <dbReference type="Pfam" id="PF01797"/>
    </source>
</evidence>
<name>A0A1B1S7Y7_9BACT</name>
<feature type="domain" description="Transposase IS200-like" evidence="1">
    <location>
        <begin position="8"/>
        <end position="117"/>
    </location>
</feature>
<sequence>MEALGNIYHLIFQTRDFGVAIPPLHRDEFFDAIALLFSNRHCPVYAVRGDMHHVHILTEIPLRKNVKKLIEKIKNISCFRAAGILDMERFGGWLKCCLSFIVERDRLPFWVDYIEQQDTIHSKMSWMQEKRQFMNYNLF</sequence>
<dbReference type="RefSeq" id="WP_068960278.1">
    <property type="nucleotide sequence ID" value="NZ_CP015402.2"/>
</dbReference>
<dbReference type="InterPro" id="IPR036515">
    <property type="entry name" value="Transposase_17_sf"/>
</dbReference>
<dbReference type="GO" id="GO:0004803">
    <property type="term" value="F:transposase activity"/>
    <property type="evidence" value="ECO:0007669"/>
    <property type="project" value="InterPro"/>
</dbReference>
<dbReference type="Proteomes" id="UP000186351">
    <property type="component" value="Chromosome"/>
</dbReference>
<accession>A0A1Z2XDT8</accession>
<proteinExistence type="predicted"/>
<dbReference type="STRING" id="1796646.A4V02_03715"/>
<dbReference type="EMBL" id="CP015402">
    <property type="protein sequence ID" value="ANU62912.1"/>
    <property type="molecule type" value="Genomic_DNA"/>
</dbReference>
<dbReference type="OrthoDB" id="9797997at2"/>
<gene>
    <name evidence="2" type="ORF">A4V02_03715</name>
</gene>
<dbReference type="AlphaFoldDB" id="A0A1B1S7Y7"/>
<dbReference type="Gene3D" id="3.30.70.1290">
    <property type="entry name" value="Transposase IS200-like"/>
    <property type="match status" value="1"/>
</dbReference>
<dbReference type="GO" id="GO:0006313">
    <property type="term" value="P:DNA transposition"/>
    <property type="evidence" value="ECO:0007669"/>
    <property type="project" value="InterPro"/>
</dbReference>
<keyword evidence="3" id="KW-1185">Reference proteome</keyword>
<dbReference type="Pfam" id="PF01797">
    <property type="entry name" value="Y1_Tnp"/>
    <property type="match status" value="1"/>
</dbReference>
<dbReference type="InterPro" id="IPR002686">
    <property type="entry name" value="Transposase_17"/>
</dbReference>
<dbReference type="SUPFAM" id="SSF143422">
    <property type="entry name" value="Transposase IS200-like"/>
    <property type="match status" value="1"/>
</dbReference>
<protein>
    <recommendedName>
        <fullName evidence="1">Transposase IS200-like domain-containing protein</fullName>
    </recommendedName>
</protein>
<dbReference type="KEGG" id="pary:A4V02_03715"/>
<dbReference type="GO" id="GO:0003677">
    <property type="term" value="F:DNA binding"/>
    <property type="evidence" value="ECO:0007669"/>
    <property type="project" value="InterPro"/>
</dbReference>
<evidence type="ECO:0000313" key="3">
    <source>
        <dbReference type="Proteomes" id="UP000186351"/>
    </source>
</evidence>
<reference evidence="3" key="1">
    <citation type="submission" date="2016-04" db="EMBL/GenBank/DDBJ databases">
        <title>Complete Genome Sequences of Twelve Strains of a Stable Defined Moderately Diverse Mouse Microbiota 2 (sDMDMm2).</title>
        <authorList>
            <person name="Uchimura Y."/>
            <person name="Wyss M."/>
            <person name="Brugiroux S."/>
            <person name="Limenitakis J.P."/>
            <person name="Stecher B."/>
            <person name="McCoy K.D."/>
            <person name="Macpherson A.J."/>
        </authorList>
    </citation>
    <scope>NUCLEOTIDE SEQUENCE [LARGE SCALE GENOMIC DNA]</scope>
    <source>
        <strain evidence="3">YL27</strain>
    </source>
</reference>
<evidence type="ECO:0000313" key="2">
    <source>
        <dbReference type="EMBL" id="ANU62912.1"/>
    </source>
</evidence>
<organism evidence="2 3">
    <name type="scientific">Muribaculum intestinale</name>
    <dbReference type="NCBI Taxonomy" id="1796646"/>
    <lineage>
        <taxon>Bacteria</taxon>
        <taxon>Pseudomonadati</taxon>
        <taxon>Bacteroidota</taxon>
        <taxon>Bacteroidia</taxon>
        <taxon>Bacteroidales</taxon>
        <taxon>Muribaculaceae</taxon>
        <taxon>Muribaculum</taxon>
    </lineage>
</organism>